<keyword evidence="3 5" id="KW-0540">Nuclease</keyword>
<keyword evidence="4 5" id="KW-0378">Hydrolase</keyword>
<dbReference type="GO" id="GO:0004518">
    <property type="term" value="F:nuclease activity"/>
    <property type="evidence" value="ECO:0007669"/>
    <property type="project" value="UniProtKB-KW"/>
</dbReference>
<dbReference type="PANTHER" id="PTHR33317:SF4">
    <property type="entry name" value="POLYNUCLEOTIDYL TRANSFERASE, RIBONUCLEASE H-LIKE SUPERFAMILY PROTEIN"/>
    <property type="match status" value="1"/>
</dbReference>
<dbReference type="Gene3D" id="3.30.420.140">
    <property type="entry name" value="YqgF/RNase H-like domain"/>
    <property type="match status" value="1"/>
</dbReference>
<dbReference type="GO" id="GO:0005829">
    <property type="term" value="C:cytosol"/>
    <property type="evidence" value="ECO:0007669"/>
    <property type="project" value="TreeGrafter"/>
</dbReference>
<sequence length="154" mass="17548">MPDDKPTEKIKRVMGFDFGTKRMGVAMGQRLTQQAQGISCINAKDGKPNWEQLDALVEEWQPDGFVVGLPFNMDGSESDMSRRANKFSKRLHGRYGLPSYTIDERLTTFEAKHIARQQGHKGHYKSDPVDELAAQFILETWLSEFPLSEQSQNQ</sequence>
<dbReference type="InterPro" id="IPR005227">
    <property type="entry name" value="YqgF"/>
</dbReference>
<dbReference type="InterPro" id="IPR012337">
    <property type="entry name" value="RNaseH-like_sf"/>
</dbReference>
<evidence type="ECO:0000256" key="5">
    <source>
        <dbReference type="HAMAP-Rule" id="MF_00651"/>
    </source>
</evidence>
<dbReference type="SUPFAM" id="SSF53098">
    <property type="entry name" value="Ribonuclease H-like"/>
    <property type="match status" value="1"/>
</dbReference>
<protein>
    <recommendedName>
        <fullName evidence="5">Putative pre-16S rRNA nuclease</fullName>
        <ecNumber evidence="5">3.1.-.-</ecNumber>
    </recommendedName>
</protein>
<dbReference type="EMBL" id="AAQH01000021">
    <property type="protein sequence ID" value="EAT11214.1"/>
    <property type="molecule type" value="Genomic_DNA"/>
</dbReference>
<comment type="similarity">
    <text evidence="5">Belongs to the YqgF HJR family.</text>
</comment>
<dbReference type="InterPro" id="IPR006641">
    <property type="entry name" value="YqgF/RNaseH-like_dom"/>
</dbReference>
<dbReference type="OrthoDB" id="9796140at2"/>
<dbReference type="SMART" id="SM00732">
    <property type="entry name" value="YqgFc"/>
    <property type="match status" value="1"/>
</dbReference>
<accession>Q1MZ14</accession>
<comment type="caution">
    <text evidence="7">The sequence shown here is derived from an EMBL/GenBank/DDBJ whole genome shotgun (WGS) entry which is preliminary data.</text>
</comment>
<dbReference type="PANTHER" id="PTHR33317">
    <property type="entry name" value="POLYNUCLEOTIDYL TRANSFERASE, RIBONUCLEASE H-LIKE SUPERFAMILY PROTEIN"/>
    <property type="match status" value="1"/>
</dbReference>
<evidence type="ECO:0000313" key="7">
    <source>
        <dbReference type="EMBL" id="EAT11214.1"/>
    </source>
</evidence>
<evidence type="ECO:0000256" key="3">
    <source>
        <dbReference type="ARBA" id="ARBA00022722"/>
    </source>
</evidence>
<dbReference type="InterPro" id="IPR037027">
    <property type="entry name" value="YqgF/RNaseH-like_dom_sf"/>
</dbReference>
<evidence type="ECO:0000259" key="6">
    <source>
        <dbReference type="SMART" id="SM00732"/>
    </source>
</evidence>
<dbReference type="GO" id="GO:0016788">
    <property type="term" value="F:hydrolase activity, acting on ester bonds"/>
    <property type="evidence" value="ECO:0007669"/>
    <property type="project" value="UniProtKB-UniRule"/>
</dbReference>
<keyword evidence="8" id="KW-1185">Reference proteome</keyword>
<dbReference type="NCBIfam" id="TIGR00250">
    <property type="entry name" value="RNAse_H_YqgF"/>
    <property type="match status" value="1"/>
</dbReference>
<evidence type="ECO:0000256" key="1">
    <source>
        <dbReference type="ARBA" id="ARBA00022490"/>
    </source>
</evidence>
<keyword evidence="2 5" id="KW-0690">Ribosome biogenesis</keyword>
<dbReference type="HOGENOM" id="CLU_098240_3_0_6"/>
<keyword evidence="1 5" id="KW-0963">Cytoplasm</keyword>
<evidence type="ECO:0000256" key="2">
    <source>
        <dbReference type="ARBA" id="ARBA00022517"/>
    </source>
</evidence>
<dbReference type="EC" id="3.1.-.-" evidence="5"/>
<evidence type="ECO:0000256" key="4">
    <source>
        <dbReference type="ARBA" id="ARBA00022801"/>
    </source>
</evidence>
<dbReference type="CDD" id="cd16964">
    <property type="entry name" value="YqgF"/>
    <property type="match status" value="1"/>
</dbReference>
<dbReference type="Proteomes" id="UP000004263">
    <property type="component" value="Unassembled WGS sequence"/>
</dbReference>
<feature type="domain" description="YqgF/RNase H-like" evidence="6">
    <location>
        <begin position="11"/>
        <end position="111"/>
    </location>
</feature>
<dbReference type="STRING" id="207949.RED65_07294"/>
<dbReference type="GO" id="GO:0000967">
    <property type="term" value="P:rRNA 5'-end processing"/>
    <property type="evidence" value="ECO:0007669"/>
    <property type="project" value="UniProtKB-UniRule"/>
</dbReference>
<dbReference type="HAMAP" id="MF_00651">
    <property type="entry name" value="Nuclease_YqgF"/>
    <property type="match status" value="1"/>
</dbReference>
<organism evidence="7 8">
    <name type="scientific">Bermanella marisrubri</name>
    <dbReference type="NCBI Taxonomy" id="207949"/>
    <lineage>
        <taxon>Bacteria</taxon>
        <taxon>Pseudomonadati</taxon>
        <taxon>Pseudomonadota</taxon>
        <taxon>Gammaproteobacteria</taxon>
        <taxon>Oceanospirillales</taxon>
        <taxon>Oceanospirillaceae</taxon>
        <taxon>Bermanella</taxon>
    </lineage>
</organism>
<name>Q1MZ14_9GAMM</name>
<dbReference type="RefSeq" id="WP_007016683.1">
    <property type="nucleotide sequence ID" value="NZ_AAQH01000021.1"/>
</dbReference>
<evidence type="ECO:0000313" key="8">
    <source>
        <dbReference type="Proteomes" id="UP000004263"/>
    </source>
</evidence>
<gene>
    <name evidence="7" type="ORF">RED65_07294</name>
</gene>
<comment type="subcellular location">
    <subcellularLocation>
        <location evidence="5">Cytoplasm</location>
    </subcellularLocation>
</comment>
<reference evidence="7 8" key="1">
    <citation type="submission" date="2006-03" db="EMBL/GenBank/DDBJ databases">
        <authorList>
            <person name="Pinhassi J."/>
            <person name="Pedros-Alio C."/>
            <person name="Ferriera S."/>
            <person name="Johnson J."/>
            <person name="Kravitz S."/>
            <person name="Halpern A."/>
            <person name="Remington K."/>
            <person name="Beeson K."/>
            <person name="Tran B."/>
            <person name="Rogers Y.-H."/>
            <person name="Friedman R."/>
            <person name="Venter J.C."/>
        </authorList>
    </citation>
    <scope>NUCLEOTIDE SEQUENCE [LARGE SCALE GENOMIC DNA]</scope>
    <source>
        <strain evidence="7 8">RED65</strain>
    </source>
</reference>
<dbReference type="Pfam" id="PF03652">
    <property type="entry name" value="RuvX"/>
    <property type="match status" value="1"/>
</dbReference>
<proteinExistence type="inferred from homology"/>
<comment type="function">
    <text evidence="5">Could be a nuclease involved in processing of the 5'-end of pre-16S rRNA.</text>
</comment>
<dbReference type="AlphaFoldDB" id="Q1MZ14"/>